<keyword evidence="2" id="KW-0812">Transmembrane</keyword>
<feature type="transmembrane region" description="Helical" evidence="2">
    <location>
        <begin position="254"/>
        <end position="275"/>
    </location>
</feature>
<accession>A0A0D2CNT8</accession>
<feature type="transmembrane region" description="Helical" evidence="2">
    <location>
        <begin position="106"/>
        <end position="124"/>
    </location>
</feature>
<reference evidence="3 4" key="1">
    <citation type="submission" date="2015-01" db="EMBL/GenBank/DDBJ databases">
        <title>The Genome Sequence of Capronia semiimmersa CBS27337.</title>
        <authorList>
            <consortium name="The Broad Institute Genomics Platform"/>
            <person name="Cuomo C."/>
            <person name="de Hoog S."/>
            <person name="Gorbushina A."/>
            <person name="Stielow B."/>
            <person name="Teixiera M."/>
            <person name="Abouelleil A."/>
            <person name="Chapman S.B."/>
            <person name="Priest M."/>
            <person name="Young S.K."/>
            <person name="Wortman J."/>
            <person name="Nusbaum C."/>
            <person name="Birren B."/>
        </authorList>
    </citation>
    <scope>NUCLEOTIDE SEQUENCE [LARGE SCALE GENOMIC DNA]</scope>
    <source>
        <strain evidence="3 4">CBS 27337</strain>
    </source>
</reference>
<proteinExistence type="predicted"/>
<feature type="transmembrane region" description="Helical" evidence="2">
    <location>
        <begin position="79"/>
        <end position="100"/>
    </location>
</feature>
<protein>
    <submittedName>
        <fullName evidence="3">Uncharacterized protein</fullName>
    </submittedName>
</protein>
<feature type="transmembrane region" description="Helical" evidence="2">
    <location>
        <begin position="226"/>
        <end position="248"/>
    </location>
</feature>
<feature type="compositionally biased region" description="Low complexity" evidence="1">
    <location>
        <begin position="447"/>
        <end position="473"/>
    </location>
</feature>
<keyword evidence="4" id="KW-1185">Reference proteome</keyword>
<organism evidence="3 4">
    <name type="scientific">Phialophora macrospora</name>
    <dbReference type="NCBI Taxonomy" id="1851006"/>
    <lineage>
        <taxon>Eukaryota</taxon>
        <taxon>Fungi</taxon>
        <taxon>Dikarya</taxon>
        <taxon>Ascomycota</taxon>
        <taxon>Pezizomycotina</taxon>
        <taxon>Eurotiomycetes</taxon>
        <taxon>Chaetothyriomycetidae</taxon>
        <taxon>Chaetothyriales</taxon>
        <taxon>Herpotrichiellaceae</taxon>
        <taxon>Phialophora</taxon>
    </lineage>
</organism>
<name>A0A0D2CNT8_9EURO</name>
<evidence type="ECO:0000256" key="2">
    <source>
        <dbReference type="SAM" id="Phobius"/>
    </source>
</evidence>
<feature type="region of interest" description="Disordered" evidence="1">
    <location>
        <begin position="444"/>
        <end position="473"/>
    </location>
</feature>
<gene>
    <name evidence="3" type="ORF">PV04_06161</name>
</gene>
<dbReference type="STRING" id="5601.A0A0D2CNT8"/>
<dbReference type="Proteomes" id="UP000054266">
    <property type="component" value="Unassembled WGS sequence"/>
</dbReference>
<keyword evidence="2" id="KW-1133">Transmembrane helix</keyword>
<feature type="transmembrane region" description="Helical" evidence="2">
    <location>
        <begin position="20"/>
        <end position="38"/>
    </location>
</feature>
<evidence type="ECO:0000256" key="1">
    <source>
        <dbReference type="SAM" id="MobiDB-lite"/>
    </source>
</evidence>
<feature type="transmembrane region" description="Helical" evidence="2">
    <location>
        <begin position="356"/>
        <end position="375"/>
    </location>
</feature>
<dbReference type="HOGENOM" id="CLU_034489_0_0_1"/>
<feature type="transmembrane region" description="Helical" evidence="2">
    <location>
        <begin position="328"/>
        <end position="350"/>
    </location>
</feature>
<sequence>MPQPGHATTASQAAWTAPPFYIICGSLAILIISIVLLNSTLVKIIVEMPPVFVDFVRRNFDPGEPSREFWAQWKNPGDVFSVLLILGGDVVGRALAQLAGSRLTPVAFSFGWVAFAVTAVVSAVGENKLMPLPDCTCKVINGESGYVRENTSWIIGRLVRDFEHWKDADVTAKVKELIEKKFKFEKDKALKETGSAASVEEPSQAGLCVSVYEADPARRGYPGYDAVYWVGFVTTFVQLGIAAIPAGIFGDWGIFLITIAGILLSVMTGALPQWAKEKWACRSKSKKNVILTRGNGSQHAIVILGNGSGLDLEDLAAGQTNVDVSASWFTRVTLIALALLWILLLITAAGIRQNTWFLLAIGGLGILQNIFVAGWRRDPKAFGVPLRFVKVIGENKVMEALYKVEEEYHHVGASLLDTFFPGKLRADEKTKWEGFAKIAQQKDEATKAAAKAPKQQNGGTRNTTANNAQGATI</sequence>
<evidence type="ECO:0000313" key="4">
    <source>
        <dbReference type="Proteomes" id="UP000054266"/>
    </source>
</evidence>
<dbReference type="AlphaFoldDB" id="A0A0D2CNT8"/>
<keyword evidence="2" id="KW-0472">Membrane</keyword>
<evidence type="ECO:0000313" key="3">
    <source>
        <dbReference type="EMBL" id="KIW66871.1"/>
    </source>
</evidence>
<dbReference type="EMBL" id="KN846959">
    <property type="protein sequence ID" value="KIW66871.1"/>
    <property type="molecule type" value="Genomic_DNA"/>
</dbReference>